<dbReference type="Proteomes" id="UP000295382">
    <property type="component" value="Unassembled WGS sequence"/>
</dbReference>
<evidence type="ECO:0000313" key="12">
    <source>
        <dbReference type="EMBL" id="TCS35710.1"/>
    </source>
</evidence>
<proteinExistence type="predicted"/>
<dbReference type="CDD" id="cd00402">
    <property type="entry name" value="Riboflavin_synthase_like"/>
    <property type="match status" value="1"/>
</dbReference>
<reference evidence="12 13" key="1">
    <citation type="submission" date="2019-03" db="EMBL/GenBank/DDBJ databases">
        <title>Genomic Encyclopedia of Type Strains, Phase IV (KMG-IV): sequencing the most valuable type-strain genomes for metagenomic binning, comparative biology and taxonomic classification.</title>
        <authorList>
            <person name="Goeker M."/>
        </authorList>
    </citation>
    <scope>NUCLEOTIDE SEQUENCE [LARGE SCALE GENOMIC DNA]</scope>
    <source>
        <strain evidence="12 13">DSM 7445</strain>
    </source>
</reference>
<dbReference type="Gene3D" id="2.40.30.20">
    <property type="match status" value="2"/>
</dbReference>
<dbReference type="SUPFAM" id="SSF63380">
    <property type="entry name" value="Riboflavin synthase domain-like"/>
    <property type="match status" value="2"/>
</dbReference>
<keyword evidence="13" id="KW-1185">Reference proteome</keyword>
<sequence>MFTGIVAAVGKITTVTPLGKEQDAGVRLSVDAGGLPLADVALGDSIALNGACMTVVAKTGVGFEVEVSRESLNCTVGLDAPGEVNLEKALTLAERLGGHLVSGHVDGLGVVRRFEPVGESHELVIEAPRSLAKYLVFKGSIVVNGVSLTVNRVADGESGCEFSINLIPHTVEVTTLKHLRAGSKVNLEVDLIARYVERMLSLSESGQ</sequence>
<dbReference type="GO" id="GO:0009231">
    <property type="term" value="P:riboflavin biosynthetic process"/>
    <property type="evidence" value="ECO:0007669"/>
    <property type="project" value="UniProtKB-KW"/>
</dbReference>
<feature type="domain" description="Lumazine-binding" evidence="11">
    <location>
        <begin position="1"/>
        <end position="99"/>
    </location>
</feature>
<dbReference type="EC" id="2.5.1.9" evidence="4 9"/>
<dbReference type="PANTHER" id="PTHR21098:SF12">
    <property type="entry name" value="RIBOFLAVIN SYNTHASE"/>
    <property type="match status" value="1"/>
</dbReference>
<evidence type="ECO:0000256" key="7">
    <source>
        <dbReference type="ARBA" id="ARBA00022679"/>
    </source>
</evidence>
<dbReference type="Pfam" id="PF00677">
    <property type="entry name" value="Lum_binding"/>
    <property type="match status" value="2"/>
</dbReference>
<evidence type="ECO:0000313" key="13">
    <source>
        <dbReference type="Proteomes" id="UP000295382"/>
    </source>
</evidence>
<feature type="repeat" description="Lumazine-binding" evidence="10">
    <location>
        <begin position="100"/>
        <end position="200"/>
    </location>
</feature>
<evidence type="ECO:0000256" key="9">
    <source>
        <dbReference type="NCBIfam" id="TIGR00187"/>
    </source>
</evidence>
<comment type="caution">
    <text evidence="12">The sequence shown here is derived from an EMBL/GenBank/DDBJ whole genome shotgun (WGS) entry which is preliminary data.</text>
</comment>
<dbReference type="InterPro" id="IPR023366">
    <property type="entry name" value="ATP_synth_asu-like_sf"/>
</dbReference>
<dbReference type="GO" id="GO:0004746">
    <property type="term" value="F:riboflavin synthase activity"/>
    <property type="evidence" value="ECO:0007669"/>
    <property type="project" value="UniProtKB-UniRule"/>
</dbReference>
<dbReference type="PANTHER" id="PTHR21098">
    <property type="entry name" value="RIBOFLAVIN SYNTHASE ALPHA CHAIN"/>
    <property type="match status" value="1"/>
</dbReference>
<organism evidence="12 13">
    <name type="scientific">Paucimonas lemoignei</name>
    <name type="common">Pseudomonas lemoignei</name>
    <dbReference type="NCBI Taxonomy" id="29443"/>
    <lineage>
        <taxon>Bacteria</taxon>
        <taxon>Pseudomonadati</taxon>
        <taxon>Pseudomonadota</taxon>
        <taxon>Betaproteobacteria</taxon>
        <taxon>Burkholderiales</taxon>
        <taxon>Burkholderiaceae</taxon>
        <taxon>Paucimonas</taxon>
    </lineage>
</organism>
<protein>
    <recommendedName>
        <fullName evidence="5 9">Riboflavin synthase</fullName>
        <ecNumber evidence="4 9">2.5.1.9</ecNumber>
    </recommendedName>
</protein>
<dbReference type="InterPro" id="IPR026017">
    <property type="entry name" value="Lumazine-bd_dom"/>
</dbReference>
<dbReference type="EMBL" id="SLZQ01000009">
    <property type="protein sequence ID" value="TCS35710.1"/>
    <property type="molecule type" value="Genomic_DNA"/>
</dbReference>
<dbReference type="InterPro" id="IPR001783">
    <property type="entry name" value="Lumazine-bd"/>
</dbReference>
<evidence type="ECO:0000256" key="10">
    <source>
        <dbReference type="PROSITE-ProRule" id="PRU00524"/>
    </source>
</evidence>
<gene>
    <name evidence="12" type="ORF">EDC30_1098</name>
</gene>
<evidence type="ECO:0000256" key="4">
    <source>
        <dbReference type="ARBA" id="ARBA00012827"/>
    </source>
</evidence>
<dbReference type="RefSeq" id="WP_132259391.1">
    <property type="nucleotide sequence ID" value="NZ_SLZQ01000009.1"/>
</dbReference>
<evidence type="ECO:0000256" key="1">
    <source>
        <dbReference type="ARBA" id="ARBA00000968"/>
    </source>
</evidence>
<dbReference type="PIRSF" id="PIRSF000498">
    <property type="entry name" value="Riboflavin_syn_A"/>
    <property type="match status" value="1"/>
</dbReference>
<comment type="function">
    <text evidence="2">Catalyzes the dismutation of two molecules of 6,7-dimethyl-8-ribityllumazine, resulting in the formation of riboflavin and 5-amino-6-(D-ribitylamino)uracil.</text>
</comment>
<evidence type="ECO:0000256" key="8">
    <source>
        <dbReference type="ARBA" id="ARBA00022737"/>
    </source>
</evidence>
<dbReference type="InterPro" id="IPR017938">
    <property type="entry name" value="Riboflavin_synthase-like_b-brl"/>
</dbReference>
<evidence type="ECO:0000256" key="3">
    <source>
        <dbReference type="ARBA" id="ARBA00004887"/>
    </source>
</evidence>
<keyword evidence="6" id="KW-0686">Riboflavin biosynthesis</keyword>
<comment type="catalytic activity">
    <reaction evidence="1">
        <text>2 6,7-dimethyl-8-(1-D-ribityl)lumazine + H(+) = 5-amino-6-(D-ribitylamino)uracil + riboflavin</text>
        <dbReference type="Rhea" id="RHEA:20772"/>
        <dbReference type="ChEBI" id="CHEBI:15378"/>
        <dbReference type="ChEBI" id="CHEBI:15934"/>
        <dbReference type="ChEBI" id="CHEBI:57986"/>
        <dbReference type="ChEBI" id="CHEBI:58201"/>
        <dbReference type="EC" id="2.5.1.9"/>
    </reaction>
</comment>
<dbReference type="FunFam" id="2.40.30.20:FF:000004">
    <property type="entry name" value="Riboflavin synthase, alpha subunit"/>
    <property type="match status" value="1"/>
</dbReference>
<feature type="domain" description="Lumazine-binding" evidence="11">
    <location>
        <begin position="100"/>
        <end position="200"/>
    </location>
</feature>
<keyword evidence="7" id="KW-0808">Transferase</keyword>
<dbReference type="AlphaFoldDB" id="A0A4V2UID2"/>
<dbReference type="NCBIfam" id="TIGR00187">
    <property type="entry name" value="ribE"/>
    <property type="match status" value="1"/>
</dbReference>
<evidence type="ECO:0000259" key="11">
    <source>
        <dbReference type="PROSITE" id="PS51177"/>
    </source>
</evidence>
<evidence type="ECO:0000256" key="6">
    <source>
        <dbReference type="ARBA" id="ARBA00022619"/>
    </source>
</evidence>
<dbReference type="OrthoDB" id="9788537at2"/>
<comment type="pathway">
    <text evidence="3">Cofactor biosynthesis; riboflavin biosynthesis; riboflavin from 2-hydroxy-3-oxobutyl phosphate and 5-amino-6-(D-ribitylamino)uracil: step 2/2.</text>
</comment>
<keyword evidence="8" id="KW-0677">Repeat</keyword>
<name>A0A4V2UID2_PAULE</name>
<feature type="repeat" description="Lumazine-binding" evidence="10">
    <location>
        <begin position="1"/>
        <end position="99"/>
    </location>
</feature>
<evidence type="ECO:0000256" key="5">
    <source>
        <dbReference type="ARBA" id="ARBA00013950"/>
    </source>
</evidence>
<dbReference type="NCBIfam" id="NF006767">
    <property type="entry name" value="PRK09289.1"/>
    <property type="match status" value="1"/>
</dbReference>
<dbReference type="PROSITE" id="PS51177">
    <property type="entry name" value="LUMAZINE_BIND"/>
    <property type="match status" value="2"/>
</dbReference>
<accession>A0A4V2UID2</accession>
<evidence type="ECO:0000256" key="2">
    <source>
        <dbReference type="ARBA" id="ARBA00002803"/>
    </source>
</evidence>